<name>M3I0D8_LEPIR</name>
<evidence type="ECO:0000313" key="2">
    <source>
        <dbReference type="Proteomes" id="UP000011776"/>
    </source>
</evidence>
<gene>
    <name evidence="1" type="ORF">LEP1GSC151_2204</name>
</gene>
<dbReference type="BioCyc" id="LINT1001599:G11K9-4766-MONOMER"/>
<organism evidence="1 2">
    <name type="scientific">Leptospira interrogans serovar Grippotyphosa str. LT2186</name>
    <dbReference type="NCBI Taxonomy" id="1001599"/>
    <lineage>
        <taxon>Bacteria</taxon>
        <taxon>Pseudomonadati</taxon>
        <taxon>Spirochaetota</taxon>
        <taxon>Spirochaetia</taxon>
        <taxon>Leptospirales</taxon>
        <taxon>Leptospiraceae</taxon>
        <taxon>Leptospira</taxon>
    </lineage>
</organism>
<reference evidence="1 2" key="1">
    <citation type="submission" date="2013-02" db="EMBL/GenBank/DDBJ databases">
        <authorList>
            <person name="Harkins D.M."/>
            <person name="Durkin A.S."/>
            <person name="Brinkac L.M."/>
            <person name="Haft D.H."/>
            <person name="Selengut J.D."/>
            <person name="Sanka R."/>
            <person name="DePew J."/>
            <person name="Purushe J."/>
            <person name="Tulsiani S.M."/>
            <person name="Graham G.C."/>
            <person name="Burns M.-A."/>
            <person name="Dohnt M.F."/>
            <person name="Smythe L.D."/>
            <person name="McKay D.B."/>
            <person name="Craig S.B."/>
            <person name="Vinetz J.M."/>
            <person name="Sutton G.G."/>
            <person name="Nierman W.C."/>
            <person name="Fouts D.E."/>
        </authorList>
    </citation>
    <scope>NUCLEOTIDE SEQUENCE [LARGE SCALE GENOMIC DNA]</scope>
    <source>
        <strain evidence="1 2">LT2186</strain>
    </source>
</reference>
<proteinExistence type="predicted"/>
<dbReference type="AlphaFoldDB" id="M3I0D8"/>
<comment type="caution">
    <text evidence="1">The sequence shown here is derived from an EMBL/GenBank/DDBJ whole genome shotgun (WGS) entry which is preliminary data.</text>
</comment>
<protein>
    <submittedName>
        <fullName evidence="1">Uncharacterized protein</fullName>
    </submittedName>
</protein>
<accession>M3I0D8</accession>
<dbReference type="Proteomes" id="UP000011776">
    <property type="component" value="Unassembled WGS sequence"/>
</dbReference>
<dbReference type="EMBL" id="AFME02000319">
    <property type="protein sequence ID" value="EMG09402.1"/>
    <property type="molecule type" value="Genomic_DNA"/>
</dbReference>
<sequence length="161" mass="19078">MSIKSSFFNCGSWNTNSGIVVKELAFRQSSSNCEELNILILFSIDRLLFVRYKDLRDGRFSKKSGNSDNFAPFMEILWIFFNSLKLWREIIFSQLEILKFFKFSKRFISVRSISETLEMIKDCSPLKKYLNREDFEILSMEYKFFCSFAFESKNTEASSSW</sequence>
<evidence type="ECO:0000313" key="1">
    <source>
        <dbReference type="EMBL" id="EMG09402.1"/>
    </source>
</evidence>